<dbReference type="SUPFAM" id="SSF103473">
    <property type="entry name" value="MFS general substrate transporter"/>
    <property type="match status" value="1"/>
</dbReference>
<evidence type="ECO:0000256" key="1">
    <source>
        <dbReference type="SAM" id="MobiDB-lite"/>
    </source>
</evidence>
<feature type="transmembrane region" description="Helical" evidence="2">
    <location>
        <begin position="32"/>
        <end position="49"/>
    </location>
</feature>
<dbReference type="Proteomes" id="UP000199470">
    <property type="component" value="Unassembled WGS sequence"/>
</dbReference>
<keyword evidence="2" id="KW-0812">Transmembrane</keyword>
<dbReference type="InterPro" id="IPR036259">
    <property type="entry name" value="MFS_trans_sf"/>
</dbReference>
<evidence type="ECO:0000313" key="3">
    <source>
        <dbReference type="EMBL" id="SFM73556.1"/>
    </source>
</evidence>
<dbReference type="RefSeq" id="WP_174900690.1">
    <property type="nucleotide sequence ID" value="NZ_FOTW01000030.1"/>
</dbReference>
<protein>
    <submittedName>
        <fullName evidence="3">Uncharacterized protein</fullName>
    </submittedName>
</protein>
<name>A0A1I4TA46_9BURK</name>
<proteinExistence type="predicted"/>
<keyword evidence="2" id="KW-1133">Transmembrane helix</keyword>
<dbReference type="STRING" id="758825.SAMN02982985_05122"/>
<keyword evidence="4" id="KW-1185">Reference proteome</keyword>
<keyword evidence="2" id="KW-0472">Membrane</keyword>
<accession>A0A1I4TA46</accession>
<dbReference type="EMBL" id="FOTW01000030">
    <property type="protein sequence ID" value="SFM73556.1"/>
    <property type="molecule type" value="Genomic_DNA"/>
</dbReference>
<dbReference type="AlphaFoldDB" id="A0A1I4TA46"/>
<gene>
    <name evidence="3" type="ORF">SAMN02982985_05122</name>
</gene>
<evidence type="ECO:0000313" key="4">
    <source>
        <dbReference type="Proteomes" id="UP000199470"/>
    </source>
</evidence>
<feature type="region of interest" description="Disordered" evidence="1">
    <location>
        <begin position="58"/>
        <end position="77"/>
    </location>
</feature>
<sequence length="77" mass="8334">MQCLQFRFCQIAGFISPFLVGSIKDKNGSTDLALYILSAVLFLGAVLVMRMPDKIGDRQHAAGVRQPSNLGSPPPKT</sequence>
<reference evidence="3 4" key="1">
    <citation type="submission" date="2016-10" db="EMBL/GenBank/DDBJ databases">
        <authorList>
            <person name="de Groot N.N."/>
        </authorList>
    </citation>
    <scope>NUCLEOTIDE SEQUENCE [LARGE SCALE GENOMIC DNA]</scope>
    <source>
        <strain evidence="3 4">ATCC 43154</strain>
    </source>
</reference>
<evidence type="ECO:0000256" key="2">
    <source>
        <dbReference type="SAM" id="Phobius"/>
    </source>
</evidence>
<organism evidence="3 4">
    <name type="scientific">Rugamonas rubra</name>
    <dbReference type="NCBI Taxonomy" id="758825"/>
    <lineage>
        <taxon>Bacteria</taxon>
        <taxon>Pseudomonadati</taxon>
        <taxon>Pseudomonadota</taxon>
        <taxon>Betaproteobacteria</taxon>
        <taxon>Burkholderiales</taxon>
        <taxon>Oxalobacteraceae</taxon>
        <taxon>Telluria group</taxon>
        <taxon>Rugamonas</taxon>
    </lineage>
</organism>